<dbReference type="InterPro" id="IPR037143">
    <property type="entry name" value="4-PPantetheinyl_Trfase_dom_sf"/>
</dbReference>
<dbReference type="InterPro" id="IPR008278">
    <property type="entry name" value="4-PPantetheinyl_Trfase_dom"/>
</dbReference>
<sequence>MLCGFSRMRIHCCIDGKLFSSLPPLSPISLPSPKEIHLWYVIPNEVKGESLMNKYMEILSPCEIEKVLSFRRDELRKSALLARALVRTTIARYQINSSVTPKSIKFRNNVYGKPEIGVDVEEKERTTKHNILTLARRYFSKHELEVLTAIEDPYIQQQEFIKLWTLKEAYVKALGKGFSGAPFKTFTIRLGSSIGEHFHPSQNSSAEASEIVVDSLDNTENLTSNWQFMLLEFASSHYVAICTEKDVKTKGDCDNNPLKLTVWKTIPFVEDSCVSGTDTVLKVCGLR</sequence>
<organism evidence="4 5">
    <name type="scientific">Solanum pennellii</name>
    <name type="common">Tomato</name>
    <name type="synonym">Lycopersicon pennellii</name>
    <dbReference type="NCBI Taxonomy" id="28526"/>
    <lineage>
        <taxon>Eukaryota</taxon>
        <taxon>Viridiplantae</taxon>
        <taxon>Streptophyta</taxon>
        <taxon>Embryophyta</taxon>
        <taxon>Tracheophyta</taxon>
        <taxon>Spermatophyta</taxon>
        <taxon>Magnoliopsida</taxon>
        <taxon>eudicotyledons</taxon>
        <taxon>Gunneridae</taxon>
        <taxon>Pentapetalae</taxon>
        <taxon>asterids</taxon>
        <taxon>lamiids</taxon>
        <taxon>Solanales</taxon>
        <taxon>Solanaceae</taxon>
        <taxon>Solanoideae</taxon>
        <taxon>Solaneae</taxon>
        <taxon>Solanum</taxon>
        <taxon>Solanum subgen. Lycopersicon</taxon>
    </lineage>
</organism>
<dbReference type="PANTHER" id="PTHR12215">
    <property type="entry name" value="PHOSPHOPANTETHEINE TRANSFERASE"/>
    <property type="match status" value="1"/>
</dbReference>
<evidence type="ECO:0000256" key="1">
    <source>
        <dbReference type="ARBA" id="ARBA00013172"/>
    </source>
</evidence>
<name>A0ABM1HIS6_SOLPN</name>
<keyword evidence="4" id="KW-1185">Reference proteome</keyword>
<reference evidence="4" key="1">
    <citation type="journal article" date="2014" name="Nat. Genet.">
        <title>The genome of the stress-tolerant wild tomato species Solanum pennellii.</title>
        <authorList>
            <person name="Bolger A."/>
            <person name="Scossa F."/>
            <person name="Bolger M.E."/>
            <person name="Lanz C."/>
            <person name="Maumus F."/>
            <person name="Tohge T."/>
            <person name="Quesneville H."/>
            <person name="Alseekh S."/>
            <person name="Sorensen I."/>
            <person name="Lichtenstein G."/>
            <person name="Fich E.A."/>
            <person name="Conte M."/>
            <person name="Keller H."/>
            <person name="Schneeberger K."/>
            <person name="Schwacke R."/>
            <person name="Ofner I."/>
            <person name="Vrebalov J."/>
            <person name="Xu Y."/>
            <person name="Osorio S."/>
            <person name="Aflitos S.A."/>
            <person name="Schijlen E."/>
            <person name="Jimenez-Gomez J.M."/>
            <person name="Ryngajllo M."/>
            <person name="Kimura S."/>
            <person name="Kumar R."/>
            <person name="Koenig D."/>
            <person name="Headland L.R."/>
            <person name="Maloof J.N."/>
            <person name="Sinha N."/>
            <person name="van Ham R.C."/>
            <person name="Lankhorst R.K."/>
            <person name="Mao L."/>
            <person name="Vogel A."/>
            <person name="Arsova B."/>
            <person name="Panstruga R."/>
            <person name="Fei Z."/>
            <person name="Rose J.K."/>
            <person name="Zamir D."/>
            <person name="Carrari F."/>
            <person name="Giovannoni J.J."/>
            <person name="Weigel D."/>
            <person name="Usadel B."/>
            <person name="Fernie A.R."/>
        </authorList>
    </citation>
    <scope>NUCLEOTIDE SEQUENCE [LARGE SCALE GENOMIC DNA]</scope>
    <source>
        <strain evidence="4">cv. LA0716</strain>
    </source>
</reference>
<evidence type="ECO:0000313" key="4">
    <source>
        <dbReference type="Proteomes" id="UP000694930"/>
    </source>
</evidence>
<accession>A0ABM1HIS6</accession>
<protein>
    <recommendedName>
        <fullName evidence="1">holo-[acyl-carrier-protein] synthase</fullName>
        <ecNumber evidence="1">2.7.8.7</ecNumber>
    </recommendedName>
</protein>
<gene>
    <name evidence="5" type="primary">LOC107029247</name>
</gene>
<evidence type="ECO:0000259" key="3">
    <source>
        <dbReference type="Pfam" id="PF01648"/>
    </source>
</evidence>
<keyword evidence="2" id="KW-0808">Transferase</keyword>
<dbReference type="Pfam" id="PF01648">
    <property type="entry name" value="ACPS"/>
    <property type="match status" value="1"/>
</dbReference>
<dbReference type="InterPro" id="IPR050559">
    <property type="entry name" value="P-Pant_transferase_sf"/>
</dbReference>
<dbReference type="GeneID" id="107029247"/>
<dbReference type="PANTHER" id="PTHR12215:SF15">
    <property type="entry name" value="4'-PHOSPHOPANTETHEINYL TRANSFERASE SUPERFAMILY-RELATED"/>
    <property type="match status" value="1"/>
</dbReference>
<feature type="domain" description="4'-phosphopantetheinyl transferase" evidence="3">
    <location>
        <begin position="116"/>
        <end position="195"/>
    </location>
</feature>
<dbReference type="SUPFAM" id="SSF56214">
    <property type="entry name" value="4'-phosphopantetheinyl transferase"/>
    <property type="match status" value="2"/>
</dbReference>
<proteinExistence type="predicted"/>
<evidence type="ECO:0000256" key="2">
    <source>
        <dbReference type="ARBA" id="ARBA00022679"/>
    </source>
</evidence>
<dbReference type="Proteomes" id="UP000694930">
    <property type="component" value="Chromosome 9"/>
</dbReference>
<dbReference type="EC" id="2.7.8.7" evidence="1"/>
<dbReference type="RefSeq" id="XP_015086110.1">
    <property type="nucleotide sequence ID" value="XM_015230624.2"/>
</dbReference>
<reference evidence="5" key="2">
    <citation type="submission" date="2025-08" db="UniProtKB">
        <authorList>
            <consortium name="RefSeq"/>
        </authorList>
    </citation>
    <scope>IDENTIFICATION</scope>
</reference>
<evidence type="ECO:0000313" key="5">
    <source>
        <dbReference type="RefSeq" id="XP_015086110.1"/>
    </source>
</evidence>
<dbReference type="Gene3D" id="3.90.470.20">
    <property type="entry name" value="4'-phosphopantetheinyl transferase domain"/>
    <property type="match status" value="2"/>
</dbReference>